<dbReference type="FunFam" id="3.40.50.300:FF:000010">
    <property type="entry name" value="Chaperone clpB 1, putative"/>
    <property type="match status" value="1"/>
</dbReference>
<proteinExistence type="predicted"/>
<dbReference type="Pfam" id="PF17871">
    <property type="entry name" value="AAA_lid_9"/>
    <property type="match status" value="1"/>
</dbReference>
<dbReference type="InterPro" id="IPR003593">
    <property type="entry name" value="AAA+_ATPase"/>
</dbReference>
<dbReference type="GeneID" id="38948252"/>
<dbReference type="InterPro" id="IPR003959">
    <property type="entry name" value="ATPase_AAA_core"/>
</dbReference>
<dbReference type="Pfam" id="PF00004">
    <property type="entry name" value="AAA"/>
    <property type="match status" value="1"/>
</dbReference>
<dbReference type="SUPFAM" id="SSF52540">
    <property type="entry name" value="P-loop containing nucleoside triphosphate hydrolases"/>
    <property type="match status" value="1"/>
</dbReference>
<dbReference type="GO" id="GO:0006508">
    <property type="term" value="P:proteolysis"/>
    <property type="evidence" value="ECO:0007669"/>
    <property type="project" value="UniProtKB-KW"/>
</dbReference>
<geneLocation type="plastid" evidence="6"/>
<dbReference type="EMBL" id="MK281457">
    <property type="protein sequence ID" value="QAA12062.1"/>
    <property type="molecule type" value="Genomic_DNA"/>
</dbReference>
<dbReference type="GO" id="GO:0005524">
    <property type="term" value="F:ATP binding"/>
    <property type="evidence" value="ECO:0007669"/>
    <property type="project" value="UniProtKB-KW"/>
</dbReference>
<dbReference type="PANTHER" id="PTHR11638:SF18">
    <property type="entry name" value="HEAT SHOCK PROTEIN 104"/>
    <property type="match status" value="1"/>
</dbReference>
<dbReference type="Gene3D" id="3.40.50.300">
    <property type="entry name" value="P-loop containing nucleotide triphosphate hydrolases"/>
    <property type="match status" value="2"/>
</dbReference>
<dbReference type="InterPro" id="IPR018368">
    <property type="entry name" value="ClpA/B_CS1"/>
</dbReference>
<keyword evidence="6" id="KW-0934">Plastid</keyword>
<dbReference type="CDD" id="cd00009">
    <property type="entry name" value="AAA"/>
    <property type="match status" value="1"/>
</dbReference>
<evidence type="ECO:0000256" key="4">
    <source>
        <dbReference type="ARBA" id="ARBA00023186"/>
    </source>
</evidence>
<sequence>MKRKLYFDLHDEEIYELSRFTKDLTMDAELGLLDPLIGRDRELERMIRVLCRRTKNNPVIIGEPGVGKTALVEGLAQKIVNEEVPKQLLDATVVTVDLGALVAGTRYRGEFEERLQLLIEHAQEVPDTILFIDEIHTLVGAGSAEGTMDAANMLKPVLSRGKFRCIGATTIEEYKKYIQKDAALERRFQPILVEPPTIPATIRILCRLRRTFESFHNVIISNAALAKSVELSDRYITNRFLPDKAIDVLDEACVLVAMKSVNHPYGIDPFYDRLADIEEEKDELIRMNDYYAAAKTYEKEVKLRTALENYQSFYATLTEDEKTVLRGQKDEFIQKFIPSMENTQSLQELLNELLWVAKLKAAKIEKEEEIFDENESSSDDEKLDSYDSLKFLNKENN</sequence>
<dbReference type="AlphaFoldDB" id="A0A3R5U5E4"/>
<protein>
    <submittedName>
        <fullName evidence="6">ATP dependent Clp protease ATP binding subunit clpA-like protein subunit A</fullName>
    </submittedName>
</protein>
<name>A0A3R5U5E4_9STRA</name>
<dbReference type="GO" id="GO:0005737">
    <property type="term" value="C:cytoplasm"/>
    <property type="evidence" value="ECO:0007669"/>
    <property type="project" value="TreeGrafter"/>
</dbReference>
<gene>
    <name evidence="6" type="primary">clpC_A</name>
</gene>
<evidence type="ECO:0000256" key="2">
    <source>
        <dbReference type="ARBA" id="ARBA00022741"/>
    </source>
</evidence>
<dbReference type="PROSITE" id="PS00870">
    <property type="entry name" value="CLPAB_1"/>
    <property type="match status" value="1"/>
</dbReference>
<keyword evidence="1" id="KW-0677">Repeat</keyword>
<dbReference type="GO" id="GO:0016887">
    <property type="term" value="F:ATP hydrolysis activity"/>
    <property type="evidence" value="ECO:0007669"/>
    <property type="project" value="InterPro"/>
</dbReference>
<evidence type="ECO:0000259" key="5">
    <source>
        <dbReference type="SMART" id="SM00382"/>
    </source>
</evidence>
<keyword evidence="3" id="KW-0067">ATP-binding</keyword>
<dbReference type="PANTHER" id="PTHR11638">
    <property type="entry name" value="ATP-DEPENDENT CLP PROTEASE"/>
    <property type="match status" value="1"/>
</dbReference>
<dbReference type="SMART" id="SM00382">
    <property type="entry name" value="AAA"/>
    <property type="match status" value="1"/>
</dbReference>
<evidence type="ECO:0000256" key="1">
    <source>
        <dbReference type="ARBA" id="ARBA00022737"/>
    </source>
</evidence>
<accession>A0A3R5U5E4</accession>
<dbReference type="GO" id="GO:0034605">
    <property type="term" value="P:cellular response to heat"/>
    <property type="evidence" value="ECO:0007669"/>
    <property type="project" value="TreeGrafter"/>
</dbReference>
<dbReference type="RefSeq" id="YP_009551091.1">
    <property type="nucleotide sequence ID" value="NC_040299.1"/>
</dbReference>
<dbReference type="InterPro" id="IPR027417">
    <property type="entry name" value="P-loop_NTPase"/>
</dbReference>
<feature type="domain" description="AAA+ ATPase" evidence="5">
    <location>
        <begin position="54"/>
        <end position="199"/>
    </location>
</feature>
<dbReference type="InterPro" id="IPR041546">
    <property type="entry name" value="ClpA/ClpB_AAA_lid"/>
</dbReference>
<evidence type="ECO:0000313" key="6">
    <source>
        <dbReference type="EMBL" id="QAA12062.1"/>
    </source>
</evidence>
<keyword evidence="4" id="KW-0143">Chaperone</keyword>
<dbReference type="GO" id="GO:0008233">
    <property type="term" value="F:peptidase activity"/>
    <property type="evidence" value="ECO:0007669"/>
    <property type="project" value="UniProtKB-KW"/>
</dbReference>
<keyword evidence="2" id="KW-0547">Nucleotide-binding</keyword>
<keyword evidence="6" id="KW-0645">Protease</keyword>
<keyword evidence="6" id="KW-0378">Hydrolase</keyword>
<reference evidence="6" key="1">
    <citation type="journal article" date="2019" name="Genome Biol. Evol.">
        <title>Plastid Genomes and Proteins Illuminate the Evolution of Eustigmatophyte Algae and Their Bacterial Endosymbionts.</title>
        <authorList>
            <person name="Sevcikova T."/>
            <person name="Yurchenko T."/>
            <person name="Fawley K.P."/>
            <person name="Amaral R."/>
            <person name="Strnad H."/>
            <person name="Santos L.M."/>
            <person name="Fawley M.W."/>
            <person name="Elias M."/>
        </authorList>
    </citation>
    <scope>NUCLEOTIDE SEQUENCE</scope>
    <source>
        <strain evidence="6">CAUP Q 401</strain>
    </source>
</reference>
<organism evidence="6">
    <name type="scientific">Pseudellipsoidion edaphicum</name>
    <dbReference type="NCBI Taxonomy" id="1431838"/>
    <lineage>
        <taxon>Eukaryota</taxon>
        <taxon>Sar</taxon>
        <taxon>Stramenopiles</taxon>
        <taxon>Ochrophyta</taxon>
        <taxon>Eustigmatophyceae</taxon>
        <taxon>Eustigmatales</taxon>
        <taxon>Neomonodaceae</taxon>
        <taxon>Pseudellipsoidion</taxon>
    </lineage>
</organism>
<evidence type="ECO:0000256" key="3">
    <source>
        <dbReference type="ARBA" id="ARBA00022840"/>
    </source>
</evidence>
<dbReference type="InterPro" id="IPR050130">
    <property type="entry name" value="ClpA_ClpB"/>
</dbReference>